<evidence type="ECO:0000256" key="8">
    <source>
        <dbReference type="ARBA" id="ARBA00031339"/>
    </source>
</evidence>
<dbReference type="GO" id="GO:0007030">
    <property type="term" value="P:Golgi organization"/>
    <property type="evidence" value="ECO:0007669"/>
    <property type="project" value="TreeGrafter"/>
</dbReference>
<evidence type="ECO:0000256" key="4">
    <source>
        <dbReference type="ARBA" id="ARBA00022448"/>
    </source>
</evidence>
<dbReference type="GO" id="GO:0006891">
    <property type="term" value="P:intra-Golgi vesicle-mediated transport"/>
    <property type="evidence" value="ECO:0007669"/>
    <property type="project" value="TreeGrafter"/>
</dbReference>
<dbReference type="GO" id="GO:0006886">
    <property type="term" value="P:intracellular protein transport"/>
    <property type="evidence" value="ECO:0007669"/>
    <property type="project" value="InterPro"/>
</dbReference>
<evidence type="ECO:0000256" key="1">
    <source>
        <dbReference type="ARBA" id="ARBA00004395"/>
    </source>
</evidence>
<comment type="similarity">
    <text evidence="2">Belongs to the COG3 family.</text>
</comment>
<dbReference type="InterPro" id="IPR048685">
    <property type="entry name" value="COG3_C"/>
</dbReference>
<evidence type="ECO:0000259" key="9">
    <source>
        <dbReference type="Pfam" id="PF04136"/>
    </source>
</evidence>
<dbReference type="Pfam" id="PF04136">
    <property type="entry name" value="COG3_N"/>
    <property type="match status" value="1"/>
</dbReference>
<reference evidence="11" key="1">
    <citation type="submission" date="2021-01" db="EMBL/GenBank/DDBJ databases">
        <title>Adiantum capillus-veneris genome.</title>
        <authorList>
            <person name="Fang Y."/>
            <person name="Liao Q."/>
        </authorList>
    </citation>
    <scope>NUCLEOTIDE SEQUENCE</scope>
    <source>
        <strain evidence="11">H3</strain>
        <tissue evidence="11">Leaf</tissue>
    </source>
</reference>
<dbReference type="PANTHER" id="PTHR13302:SF8">
    <property type="entry name" value="CONSERVED OLIGOMERIC GOLGI COMPLEX SUBUNIT 3"/>
    <property type="match status" value="1"/>
</dbReference>
<evidence type="ECO:0000256" key="2">
    <source>
        <dbReference type="ARBA" id="ARBA00009936"/>
    </source>
</evidence>
<name>A0A9D4ZD13_ADICA</name>
<keyword evidence="4" id="KW-0813">Transport</keyword>
<evidence type="ECO:0000256" key="6">
    <source>
        <dbReference type="ARBA" id="ARBA00023034"/>
    </source>
</evidence>
<proteinExistence type="inferred from homology"/>
<keyword evidence="5" id="KW-0653">Protein transport</keyword>
<dbReference type="EMBL" id="JABFUD020000013">
    <property type="protein sequence ID" value="KAI5071033.1"/>
    <property type="molecule type" value="Genomic_DNA"/>
</dbReference>
<dbReference type="GO" id="GO:0017119">
    <property type="term" value="C:Golgi transport complex"/>
    <property type="evidence" value="ECO:0007669"/>
    <property type="project" value="TreeGrafter"/>
</dbReference>
<evidence type="ECO:0000313" key="12">
    <source>
        <dbReference type="Proteomes" id="UP000886520"/>
    </source>
</evidence>
<evidence type="ECO:0000256" key="3">
    <source>
        <dbReference type="ARBA" id="ARBA00020976"/>
    </source>
</evidence>
<dbReference type="AlphaFoldDB" id="A0A9D4ZD13"/>
<dbReference type="GO" id="GO:0005801">
    <property type="term" value="C:cis-Golgi network"/>
    <property type="evidence" value="ECO:0007669"/>
    <property type="project" value="InterPro"/>
</dbReference>
<dbReference type="Proteomes" id="UP000886520">
    <property type="component" value="Chromosome 13"/>
</dbReference>
<feature type="domain" description="Conserved oligomeric Golgi complex subunit 3 C-terminal" evidence="10">
    <location>
        <begin position="279"/>
        <end position="585"/>
    </location>
</feature>
<evidence type="ECO:0000259" key="10">
    <source>
        <dbReference type="Pfam" id="PF20671"/>
    </source>
</evidence>
<keyword evidence="12" id="KW-1185">Reference proteome</keyword>
<feature type="domain" description="Conserved oligomeric Golgi complex subunit 3 N-terminal" evidence="9">
    <location>
        <begin position="108"/>
        <end position="250"/>
    </location>
</feature>
<evidence type="ECO:0000256" key="7">
    <source>
        <dbReference type="ARBA" id="ARBA00023136"/>
    </source>
</evidence>
<accession>A0A9D4ZD13</accession>
<comment type="subcellular location">
    <subcellularLocation>
        <location evidence="1">Golgi apparatus membrane</location>
        <topology evidence="1">Peripheral membrane protein</topology>
    </subcellularLocation>
</comment>
<dbReference type="PANTHER" id="PTHR13302">
    <property type="entry name" value="CONSERVED OLIGOMERIC GOLGI COMPLEX COMPONENT 3"/>
    <property type="match status" value="1"/>
</dbReference>
<evidence type="ECO:0000256" key="5">
    <source>
        <dbReference type="ARBA" id="ARBA00022927"/>
    </source>
</evidence>
<protein>
    <recommendedName>
        <fullName evidence="3">Conserved oligomeric Golgi complex subunit 3</fullName>
    </recommendedName>
    <alternativeName>
        <fullName evidence="8">Component of oligomeric Golgi complex 3</fullName>
    </alternativeName>
</protein>
<evidence type="ECO:0000313" key="11">
    <source>
        <dbReference type="EMBL" id="KAI5071033.1"/>
    </source>
</evidence>
<gene>
    <name evidence="11" type="ORF">GOP47_0013284</name>
</gene>
<keyword evidence="7" id="KW-0472">Membrane</keyword>
<sequence>MASRGPATRPAAVSRGYTFASSWDQNAPLTEQQKTACAALVQAFAERPMPSHVDEHVTGHFSDSIEESSDHSSFPTEAVLLNSHQFYQWFTDLESAMKSETEEKYQRYVNTLTEHVETCDQILEQLDSTLLLFDDLQEQHQAVATKTKTLHDACERLVLEKDRLVEFADALRNKLNYFDELENIATQFYSPTMSVASGHFLPLLKRLDECISYVSNNPQYADSGVYAVKFRQLQSRALSMVRTHVLGVLKTAAQQVQVGIKESATVHGKAGLSEAAETSVLYVRFKAAANEIKPLMEEIENRKSKAEYSQILADCHSLYCEQRLTLVRGVVRQRISGYAKSEPLASLTRQGCAYLMQVCQSEHQLFDHFFSSSSSDTSNLAPLVDPLCTVLYDILRPKLIHEADLELLCELVEILKGEVLEEELGRRGDSVAGLKPTITRILADVQERLTFRAQTHMRDEIANYLPSAEDLDYPAKLEREASIIANLEDEEGRDTYGTLYPPLEKTLSCLSKLYRSLEPAIFTGLAQDSIGVCSLSIQKASKLIMKQSQMDGQLFLIKHLLILREQIAPFDIDFAITYKELDFAHLLDHLRRIFRGQASFFDFASRSTLARAFSPRVTENQLDAKKDLERTLKSTCEQFIMSITKLAVEPMLSFITKVTAVKVSVTAIHRSGEISGDACKSLKDQAFATPEKVAEMVAKVDEAIKKDLPNVVSKMKLYLQNPSTRSILFKPIKSNIIEAYEQINALINDEYAVEDIAVIGLPQIAGVQAYLDGLC</sequence>
<dbReference type="GO" id="GO:0000139">
    <property type="term" value="C:Golgi membrane"/>
    <property type="evidence" value="ECO:0007669"/>
    <property type="project" value="UniProtKB-SubCell"/>
</dbReference>
<organism evidence="11 12">
    <name type="scientific">Adiantum capillus-veneris</name>
    <name type="common">Maidenhair fern</name>
    <dbReference type="NCBI Taxonomy" id="13818"/>
    <lineage>
        <taxon>Eukaryota</taxon>
        <taxon>Viridiplantae</taxon>
        <taxon>Streptophyta</taxon>
        <taxon>Embryophyta</taxon>
        <taxon>Tracheophyta</taxon>
        <taxon>Polypodiopsida</taxon>
        <taxon>Polypodiidae</taxon>
        <taxon>Polypodiales</taxon>
        <taxon>Pteridineae</taxon>
        <taxon>Pteridaceae</taxon>
        <taxon>Vittarioideae</taxon>
        <taxon>Adiantum</taxon>
    </lineage>
</organism>
<keyword evidence="6" id="KW-0333">Golgi apparatus</keyword>
<dbReference type="Pfam" id="PF20671">
    <property type="entry name" value="COG3_C"/>
    <property type="match status" value="1"/>
</dbReference>
<dbReference type="OrthoDB" id="296793at2759"/>
<comment type="caution">
    <text evidence="11">The sequence shown here is derived from an EMBL/GenBank/DDBJ whole genome shotgun (WGS) entry which is preliminary data.</text>
</comment>
<dbReference type="InterPro" id="IPR007265">
    <property type="entry name" value="COG_su3"/>
</dbReference>
<dbReference type="InterPro" id="IPR048320">
    <property type="entry name" value="COG3_N"/>
</dbReference>